<protein>
    <recommendedName>
        <fullName evidence="7">TRAP transporter substrate-binding protein</fullName>
    </recommendedName>
</protein>
<dbReference type="AlphaFoldDB" id="A0A6L6HTX6"/>
<keyword evidence="6" id="KW-1185">Reference proteome</keyword>
<dbReference type="GO" id="GO:0042597">
    <property type="term" value="C:periplasmic space"/>
    <property type="evidence" value="ECO:0007669"/>
    <property type="project" value="UniProtKB-SubCell"/>
</dbReference>
<organism evidence="5 6">
    <name type="scientific">Paracoccus lichenicola</name>
    <dbReference type="NCBI Taxonomy" id="2665644"/>
    <lineage>
        <taxon>Bacteria</taxon>
        <taxon>Pseudomonadati</taxon>
        <taxon>Pseudomonadota</taxon>
        <taxon>Alphaproteobacteria</taxon>
        <taxon>Rhodobacterales</taxon>
        <taxon>Paracoccaceae</taxon>
        <taxon>Paracoccus</taxon>
    </lineage>
</organism>
<dbReference type="Pfam" id="PF03480">
    <property type="entry name" value="DctP"/>
    <property type="match status" value="1"/>
</dbReference>
<evidence type="ECO:0000313" key="6">
    <source>
        <dbReference type="Proteomes" id="UP000481417"/>
    </source>
</evidence>
<gene>
    <name evidence="5" type="ORF">GIY56_15590</name>
</gene>
<keyword evidence="3" id="KW-0574">Periplasm</keyword>
<comment type="subcellular location">
    <subcellularLocation>
        <location evidence="1">Periplasm</location>
    </subcellularLocation>
</comment>
<dbReference type="PANTHER" id="PTHR33376">
    <property type="match status" value="1"/>
</dbReference>
<dbReference type="EMBL" id="WMBT01000014">
    <property type="protein sequence ID" value="MTE01712.1"/>
    <property type="molecule type" value="Genomic_DNA"/>
</dbReference>
<comment type="caution">
    <text evidence="5">The sequence shown here is derived from an EMBL/GenBank/DDBJ whole genome shotgun (WGS) entry which is preliminary data.</text>
</comment>
<dbReference type="GO" id="GO:0055085">
    <property type="term" value="P:transmembrane transport"/>
    <property type="evidence" value="ECO:0007669"/>
    <property type="project" value="InterPro"/>
</dbReference>
<proteinExistence type="predicted"/>
<accession>A0A6L6HTX6</accession>
<evidence type="ECO:0000313" key="5">
    <source>
        <dbReference type="EMBL" id="MTE01712.1"/>
    </source>
</evidence>
<evidence type="ECO:0000256" key="2">
    <source>
        <dbReference type="ARBA" id="ARBA00022729"/>
    </source>
</evidence>
<dbReference type="PANTHER" id="PTHR33376:SF15">
    <property type="entry name" value="BLL6794 PROTEIN"/>
    <property type="match status" value="1"/>
</dbReference>
<evidence type="ECO:0008006" key="7">
    <source>
        <dbReference type="Google" id="ProtNLM"/>
    </source>
</evidence>
<evidence type="ECO:0000256" key="4">
    <source>
        <dbReference type="SAM" id="MobiDB-lite"/>
    </source>
</evidence>
<dbReference type="CDD" id="cd13665">
    <property type="entry name" value="PBP2_TRAP_Dctp3_4"/>
    <property type="match status" value="1"/>
</dbReference>
<dbReference type="Gene3D" id="3.40.190.170">
    <property type="entry name" value="Bacterial extracellular solute-binding protein, family 7"/>
    <property type="match status" value="1"/>
</dbReference>
<feature type="region of interest" description="Disordered" evidence="4">
    <location>
        <begin position="1"/>
        <end position="52"/>
    </location>
</feature>
<dbReference type="InterPro" id="IPR038404">
    <property type="entry name" value="TRAP_DctP_sf"/>
</dbReference>
<evidence type="ECO:0000256" key="3">
    <source>
        <dbReference type="ARBA" id="ARBA00022764"/>
    </source>
</evidence>
<sequence length="404" mass="42737">MGAPRTAGRPGPRTIRQRTSPNTTASTVPCSRRSSRTGPETGAASGTGPCAGQGGHMTFISRNLLPGILLAVMASAPLAGPARAEAVTLRYSQWLPASYPLHAEIIAPWFEEIARVTGGRVTIVPTPKVVGTVAGQYDVLADGLADVALVVPGYTPGRFPLSEGLELPFLGDDPRVSMPVSYRTYETYLEPKGIFREVVPLAVFTGNPAHIALRSGEVSDLSDLAGKKLRSPQQAASASVDLLGAVPVSKPMSEVYELASSGAIDGGIIPPDTLLSFKLAGIMKEYVLVPGGVVNTVNMLAFSHEAWDRISAEDQAAIREVSGLPLVTKMGEVYARSLSDALAAMPDEGVRVQTPPESLVAALQERLKPIRANWFDVARKAGLEDPEAMVRFLETEYAAGKAAR</sequence>
<reference evidence="5 6" key="1">
    <citation type="submission" date="2019-11" db="EMBL/GenBank/DDBJ databases">
        <authorList>
            <person name="Lang L."/>
        </authorList>
    </citation>
    <scope>NUCLEOTIDE SEQUENCE [LARGE SCALE GENOMIC DNA]</scope>
    <source>
        <strain evidence="5 6">YIM 132242</strain>
    </source>
</reference>
<keyword evidence="2" id="KW-0732">Signal</keyword>
<evidence type="ECO:0000256" key="1">
    <source>
        <dbReference type="ARBA" id="ARBA00004418"/>
    </source>
</evidence>
<feature type="compositionally biased region" description="Polar residues" evidence="4">
    <location>
        <begin position="17"/>
        <end position="29"/>
    </location>
</feature>
<dbReference type="Proteomes" id="UP000481417">
    <property type="component" value="Unassembled WGS sequence"/>
</dbReference>
<name>A0A6L6HTX6_9RHOB</name>
<dbReference type="InterPro" id="IPR018389">
    <property type="entry name" value="DctP_fam"/>
</dbReference>